<reference evidence="1 2" key="1">
    <citation type="submission" date="2024-08" db="EMBL/GenBank/DDBJ databases">
        <authorList>
            <person name="Paterson S."/>
        </authorList>
    </citation>
    <scope>NUCLEOTIDE SEQUENCE [LARGE SCALE GENOMIC DNA]</scope>
</reference>
<comment type="caution">
    <text evidence="1">The sequence shown here is derived from an EMBL/GenBank/DDBJ whole genome shotgun (WGS) entry which is preliminary data.</text>
</comment>
<organism evidence="1 2">
    <name type="scientific">Fasciola hepatica</name>
    <name type="common">Liver fluke</name>
    <dbReference type="NCBI Taxonomy" id="6192"/>
    <lineage>
        <taxon>Eukaryota</taxon>
        <taxon>Metazoa</taxon>
        <taxon>Spiralia</taxon>
        <taxon>Lophotrochozoa</taxon>
        <taxon>Platyhelminthes</taxon>
        <taxon>Trematoda</taxon>
        <taxon>Digenea</taxon>
        <taxon>Plagiorchiida</taxon>
        <taxon>Echinostomata</taxon>
        <taxon>Echinostomatoidea</taxon>
        <taxon>Fasciolidae</taxon>
        <taxon>Fasciola</taxon>
    </lineage>
</organism>
<name>A0ABC9HHN6_FASHE</name>
<dbReference type="Proteomes" id="UP001189180">
    <property type="component" value="Unassembled WGS sequence"/>
</dbReference>
<keyword evidence="2" id="KW-1185">Reference proteome</keyword>
<evidence type="ECO:0000313" key="2">
    <source>
        <dbReference type="Proteomes" id="UP001189180"/>
    </source>
</evidence>
<dbReference type="EMBL" id="CANUEZ050000193">
    <property type="protein sequence ID" value="CAM0512116.1"/>
    <property type="molecule type" value="Genomic_DNA"/>
</dbReference>
<evidence type="ECO:0000313" key="1">
    <source>
        <dbReference type="EMBL" id="CAM0512116.1"/>
    </source>
</evidence>
<sequence>MHATSQYPENDDNPVHTLEIPSESNQFVYRSVQFHCDLGLSFVLDITSCLSIMRKSVFDLILPSEHTKYTDVRIHSVTHRRIPLLRETSSIVRLESDYISTRFPIFVGSPLIFTFEGPAYIGAKCNNPKGIQYSGRSGCSAAFDRTMLE</sequence>
<protein>
    <submittedName>
        <fullName evidence="1">Uncharacterized protein</fullName>
    </submittedName>
</protein>
<dbReference type="AlphaFoldDB" id="A0ABC9HHN6"/>
<gene>
    <name evidence="1" type="ORF">FHB240107_LOCUS4506</name>
</gene>
<accession>A0ABC9HHN6</accession>
<proteinExistence type="predicted"/>